<evidence type="ECO:0000313" key="2">
    <source>
        <dbReference type="EMBL" id="KAK7870776.1"/>
    </source>
</evidence>
<feature type="chain" id="PRO_5043053020" description="Accessory gland protein" evidence="1">
    <location>
        <begin position="26"/>
        <end position="367"/>
    </location>
</feature>
<keyword evidence="1" id="KW-0732">Signal</keyword>
<evidence type="ECO:0000313" key="3">
    <source>
        <dbReference type="Proteomes" id="UP001378592"/>
    </source>
</evidence>
<comment type="caution">
    <text evidence="2">The sequence shown here is derived from an EMBL/GenBank/DDBJ whole genome shotgun (WGS) entry which is preliminary data.</text>
</comment>
<sequence length="367" mass="40922">MDHRRQLKLFFWVFSVALSLKSTICQEEVPSSTTATEGVARRGFVRFHANDSHVGQPVPCTRDEKVCLRHNLVFHPKSDRCQPLGEGGHGCNLRVSRQEFEHGSGHIVGVCQKYDDPCSYGLRHRMAYDGRCYDQQVVYDTLCGSDSTLSFHFLGGMECRNDSSPLVHVEQPEEEGRCLIPDFRERRPPAPAYFDHPLTTAERPVVSLNCSSAKQRGCFQQEKVWVEGASGCHSLLKRGPCPPDHVVVIDGRAAAERRAEATCMHVRGGCPEGHKRMAFDGECHADRDIALAAPGVVHMNAYGVHEVLNYAVSVLYTPQTSGDKCEVEFLQFWPPIGEREDLEPPPCGPEDMSQCSLLEVLSEFLPT</sequence>
<organism evidence="2 3">
    <name type="scientific">Gryllus longicercus</name>
    <dbReference type="NCBI Taxonomy" id="2509291"/>
    <lineage>
        <taxon>Eukaryota</taxon>
        <taxon>Metazoa</taxon>
        <taxon>Ecdysozoa</taxon>
        <taxon>Arthropoda</taxon>
        <taxon>Hexapoda</taxon>
        <taxon>Insecta</taxon>
        <taxon>Pterygota</taxon>
        <taxon>Neoptera</taxon>
        <taxon>Polyneoptera</taxon>
        <taxon>Orthoptera</taxon>
        <taxon>Ensifera</taxon>
        <taxon>Gryllidea</taxon>
        <taxon>Grylloidea</taxon>
        <taxon>Gryllidae</taxon>
        <taxon>Gryllinae</taxon>
        <taxon>Gryllus</taxon>
    </lineage>
</organism>
<name>A0AAN9VXX7_9ORTH</name>
<protein>
    <recommendedName>
        <fullName evidence="4">Accessory gland protein</fullName>
    </recommendedName>
</protein>
<dbReference type="Proteomes" id="UP001378592">
    <property type="component" value="Unassembled WGS sequence"/>
</dbReference>
<gene>
    <name evidence="2" type="ORF">R5R35_005442</name>
</gene>
<proteinExistence type="predicted"/>
<feature type="signal peptide" evidence="1">
    <location>
        <begin position="1"/>
        <end position="25"/>
    </location>
</feature>
<reference evidence="2 3" key="1">
    <citation type="submission" date="2024-03" db="EMBL/GenBank/DDBJ databases">
        <title>The genome assembly and annotation of the cricket Gryllus longicercus Weissman &amp; Gray.</title>
        <authorList>
            <person name="Szrajer S."/>
            <person name="Gray D."/>
            <person name="Ylla G."/>
        </authorList>
    </citation>
    <scope>NUCLEOTIDE SEQUENCE [LARGE SCALE GENOMIC DNA]</scope>
    <source>
        <strain evidence="2">DAG 2021-001</strain>
        <tissue evidence="2">Whole body minus gut</tissue>
    </source>
</reference>
<evidence type="ECO:0000256" key="1">
    <source>
        <dbReference type="SAM" id="SignalP"/>
    </source>
</evidence>
<dbReference type="AlphaFoldDB" id="A0AAN9VXX7"/>
<evidence type="ECO:0008006" key="4">
    <source>
        <dbReference type="Google" id="ProtNLM"/>
    </source>
</evidence>
<accession>A0AAN9VXX7</accession>
<keyword evidence="3" id="KW-1185">Reference proteome</keyword>
<dbReference type="EMBL" id="JAZDUA010000052">
    <property type="protein sequence ID" value="KAK7870776.1"/>
    <property type="molecule type" value="Genomic_DNA"/>
</dbReference>